<protein>
    <recommendedName>
        <fullName evidence="3">Reverse transcriptase Ty1/copia-type domain-containing protein</fullName>
    </recommendedName>
</protein>
<dbReference type="AlphaFoldDB" id="A0A6A3MGK2"/>
<evidence type="ECO:0000313" key="1">
    <source>
        <dbReference type="EMBL" id="KAE9027684.1"/>
    </source>
</evidence>
<organism evidence="1 2">
    <name type="scientific">Phytophthora rubi</name>
    <dbReference type="NCBI Taxonomy" id="129364"/>
    <lineage>
        <taxon>Eukaryota</taxon>
        <taxon>Sar</taxon>
        <taxon>Stramenopiles</taxon>
        <taxon>Oomycota</taxon>
        <taxon>Peronosporomycetes</taxon>
        <taxon>Peronosporales</taxon>
        <taxon>Peronosporaceae</taxon>
        <taxon>Phytophthora</taxon>
    </lineage>
</organism>
<reference evidence="1 2" key="1">
    <citation type="submission" date="2018-09" db="EMBL/GenBank/DDBJ databases">
        <title>Genomic investigation of the strawberry pathogen Phytophthora fragariae indicates pathogenicity is determined by transcriptional variation in three key races.</title>
        <authorList>
            <person name="Adams T.M."/>
            <person name="Armitage A.D."/>
            <person name="Sobczyk M.K."/>
            <person name="Bates H.J."/>
            <person name="Dunwell J.M."/>
            <person name="Nellist C.F."/>
            <person name="Harrison R.J."/>
        </authorList>
    </citation>
    <scope>NUCLEOTIDE SEQUENCE [LARGE SCALE GENOMIC DNA]</scope>
    <source>
        <strain evidence="1 2">SCRP324</strain>
    </source>
</reference>
<dbReference type="OrthoDB" id="413361at2759"/>
<comment type="caution">
    <text evidence="1">The sequence shown here is derived from an EMBL/GenBank/DDBJ whole genome shotgun (WGS) entry which is preliminary data.</text>
</comment>
<proteinExistence type="predicted"/>
<dbReference type="EMBL" id="QXFU01000607">
    <property type="protein sequence ID" value="KAE9027684.1"/>
    <property type="molecule type" value="Genomic_DNA"/>
</dbReference>
<sequence>MNPIWIVLSVCAVYTCRLEHLDPNTAFLNSDLKDRVYMDVPLVLRTLRTMRVS</sequence>
<gene>
    <name evidence="1" type="ORF">PR002_g10603</name>
</gene>
<dbReference type="Proteomes" id="UP000435112">
    <property type="component" value="Unassembled WGS sequence"/>
</dbReference>
<accession>A0A6A3MGK2</accession>
<name>A0A6A3MGK2_9STRA</name>
<evidence type="ECO:0000313" key="2">
    <source>
        <dbReference type="Proteomes" id="UP000435112"/>
    </source>
</evidence>
<evidence type="ECO:0008006" key="3">
    <source>
        <dbReference type="Google" id="ProtNLM"/>
    </source>
</evidence>